<dbReference type="AlphaFoldDB" id="A0A1E3SWA1"/>
<dbReference type="InterPro" id="IPR023808">
    <property type="entry name" value="Nitrile_Hydratase_acc_put"/>
</dbReference>
<evidence type="ECO:0000313" key="2">
    <source>
        <dbReference type="EMBL" id="ODR06434.1"/>
    </source>
</evidence>
<gene>
    <name evidence="2" type="ORF">BHQ21_11640</name>
</gene>
<dbReference type="RefSeq" id="WP_069400442.1">
    <property type="nucleotide sequence ID" value="NZ_JACKTB010000021.1"/>
</dbReference>
<dbReference type="Pfam" id="PF21006">
    <property type="entry name" value="NHase_beta_N"/>
    <property type="match status" value="1"/>
</dbReference>
<dbReference type="STRING" id="243061.AWC25_04100"/>
<dbReference type="EMBL" id="MIHC01000017">
    <property type="protein sequence ID" value="ODR06434.1"/>
    <property type="molecule type" value="Genomic_DNA"/>
</dbReference>
<accession>A0A1E3SWA1</accession>
<organism evidence="2 3">
    <name type="scientific">Mycobacterium sherrisii</name>
    <dbReference type="NCBI Taxonomy" id="243061"/>
    <lineage>
        <taxon>Bacteria</taxon>
        <taxon>Bacillati</taxon>
        <taxon>Actinomycetota</taxon>
        <taxon>Actinomycetes</taxon>
        <taxon>Mycobacteriales</taxon>
        <taxon>Mycobacteriaceae</taxon>
        <taxon>Mycobacterium</taxon>
        <taxon>Mycobacterium simiae complex</taxon>
    </lineage>
</organism>
<dbReference type="NCBIfam" id="TIGR03889">
    <property type="entry name" value="nitrile_acc"/>
    <property type="match status" value="1"/>
</dbReference>
<dbReference type="Gene3D" id="1.10.472.20">
    <property type="entry name" value="Nitrile hydratase, beta subunit"/>
    <property type="match status" value="1"/>
</dbReference>
<keyword evidence="3" id="KW-1185">Reference proteome</keyword>
<evidence type="ECO:0000313" key="3">
    <source>
        <dbReference type="Proteomes" id="UP000094224"/>
    </source>
</evidence>
<comment type="caution">
    <text evidence="2">The sequence shown here is derived from an EMBL/GenBank/DDBJ whole genome shotgun (WGS) entry which is preliminary data.</text>
</comment>
<dbReference type="OrthoDB" id="9811616at2"/>
<protein>
    <submittedName>
        <fullName evidence="2">Nitrile hydratase accessory protein</fullName>
    </submittedName>
</protein>
<dbReference type="InterPro" id="IPR042262">
    <property type="entry name" value="CN_hydtase_beta_C"/>
</dbReference>
<reference evidence="3" key="1">
    <citation type="submission" date="2016-09" db="EMBL/GenBank/DDBJ databases">
        <authorList>
            <person name="Greninger A.L."/>
            <person name="Jerome K.R."/>
            <person name="Mcnair B."/>
            <person name="Wallis C."/>
            <person name="Fang F."/>
        </authorList>
    </citation>
    <scope>NUCLEOTIDE SEQUENCE [LARGE SCALE GENOMIC DNA]</scope>
    <source>
        <strain evidence="3">BC1_M4</strain>
    </source>
</reference>
<dbReference type="SUPFAM" id="SSF50090">
    <property type="entry name" value="Electron transport accessory proteins"/>
    <property type="match status" value="1"/>
</dbReference>
<sequence>MKLHDSCTTDQAAPQFDHPWQRRAFGLALALAEFGHYPWSEFQQSLIASIAAWENAGDDRRGDWEYYDHWVAALEKIVAERELLTAPLVLDDGDHAAAADHRDGDDHDDATR</sequence>
<dbReference type="InterPro" id="IPR049054">
    <property type="entry name" value="CN_hydtase_beta-like_N"/>
</dbReference>
<dbReference type="Proteomes" id="UP000094224">
    <property type="component" value="Unassembled WGS sequence"/>
</dbReference>
<evidence type="ECO:0000259" key="1">
    <source>
        <dbReference type="Pfam" id="PF21006"/>
    </source>
</evidence>
<name>A0A1E3SWA1_9MYCO</name>
<feature type="domain" description="Nitrile hydratase beta subunit-like N-terminal" evidence="1">
    <location>
        <begin position="10"/>
        <end position="86"/>
    </location>
</feature>
<dbReference type="InterPro" id="IPR008990">
    <property type="entry name" value="Elect_transpt_acc-like_dom_sf"/>
</dbReference>
<proteinExistence type="predicted"/>